<feature type="compositionally biased region" description="Basic and acidic residues" evidence="1">
    <location>
        <begin position="99"/>
        <end position="109"/>
    </location>
</feature>
<sequence>MSDEARGDDVYQPQNDDGQDPPNDELDLENTLGERDLDDQMDEGYSPPERPLGVDRFGTTGEEEREGESLDQRLAQEVADVQPPDGDGIGDVAEGEGEPQERIDGDARAGRLTAADDATGRNTDVFAEDVGIDGGAASAEEAAVHVADEEDGGGREA</sequence>
<protein>
    <recommendedName>
        <fullName evidence="2">DUF5709 domain-containing protein</fullName>
    </recommendedName>
</protein>
<feature type="compositionally biased region" description="Basic and acidic residues" evidence="1">
    <location>
        <begin position="142"/>
        <end position="157"/>
    </location>
</feature>
<feature type="domain" description="DUF5709" evidence="2">
    <location>
        <begin position="105"/>
        <end position="149"/>
    </location>
</feature>
<comment type="caution">
    <text evidence="3">The sequence shown here is derived from an EMBL/GenBank/DDBJ whole genome shotgun (WGS) entry which is preliminary data.</text>
</comment>
<dbReference type="Proteomes" id="UP000471648">
    <property type="component" value="Unassembled WGS sequence"/>
</dbReference>
<dbReference type="AlphaFoldDB" id="A0A6N9VID3"/>
<dbReference type="RefSeq" id="WP_164359013.1">
    <property type="nucleotide sequence ID" value="NZ_JAAGME010001542.1"/>
</dbReference>
<dbReference type="Pfam" id="PF18970">
    <property type="entry name" value="DUF5709"/>
    <property type="match status" value="1"/>
</dbReference>
<reference evidence="3 4" key="1">
    <citation type="submission" date="2020-01" db="EMBL/GenBank/DDBJ databases">
        <title>Insect and environment-associated Actinomycetes.</title>
        <authorList>
            <person name="Currrie C."/>
            <person name="Chevrette M."/>
            <person name="Carlson C."/>
            <person name="Stubbendieck R."/>
            <person name="Wendt-Pienkowski E."/>
        </authorList>
    </citation>
    <scope>NUCLEOTIDE SEQUENCE [LARGE SCALE GENOMIC DNA]</scope>
    <source>
        <strain evidence="3 4">SID14438</strain>
    </source>
</reference>
<dbReference type="InterPro" id="IPR043763">
    <property type="entry name" value="DUF5709"/>
</dbReference>
<proteinExistence type="predicted"/>
<accession>A0A6N9VID3</accession>
<evidence type="ECO:0000259" key="2">
    <source>
        <dbReference type="Pfam" id="PF18970"/>
    </source>
</evidence>
<evidence type="ECO:0000313" key="4">
    <source>
        <dbReference type="Proteomes" id="UP000471648"/>
    </source>
</evidence>
<feature type="region of interest" description="Disordered" evidence="1">
    <location>
        <begin position="1"/>
        <end position="109"/>
    </location>
</feature>
<feature type="compositionally biased region" description="Acidic residues" evidence="1">
    <location>
        <begin position="17"/>
        <end position="28"/>
    </location>
</feature>
<evidence type="ECO:0000313" key="3">
    <source>
        <dbReference type="EMBL" id="NEB72473.1"/>
    </source>
</evidence>
<evidence type="ECO:0000256" key="1">
    <source>
        <dbReference type="SAM" id="MobiDB-lite"/>
    </source>
</evidence>
<organism evidence="3 4">
    <name type="scientific">Streptomyces microflavus</name>
    <name type="common">Streptomyces lipmanii</name>
    <dbReference type="NCBI Taxonomy" id="1919"/>
    <lineage>
        <taxon>Bacteria</taxon>
        <taxon>Bacillati</taxon>
        <taxon>Actinomycetota</taxon>
        <taxon>Actinomycetes</taxon>
        <taxon>Kitasatosporales</taxon>
        <taxon>Streptomycetaceae</taxon>
        <taxon>Streptomyces</taxon>
    </lineage>
</organism>
<feature type="region of interest" description="Disordered" evidence="1">
    <location>
        <begin position="138"/>
        <end position="157"/>
    </location>
</feature>
<gene>
    <name evidence="3" type="ORF">G3I39_36175</name>
</gene>
<dbReference type="EMBL" id="JAAGME010001542">
    <property type="protein sequence ID" value="NEB72473.1"/>
    <property type="molecule type" value="Genomic_DNA"/>
</dbReference>
<name>A0A6N9VID3_STRMI</name>